<dbReference type="InterPro" id="IPR004000">
    <property type="entry name" value="Actin"/>
</dbReference>
<dbReference type="Proteomes" id="UP000541558">
    <property type="component" value="Unassembled WGS sequence"/>
</dbReference>
<evidence type="ECO:0000313" key="3">
    <source>
        <dbReference type="Proteomes" id="UP000541558"/>
    </source>
</evidence>
<evidence type="ECO:0000313" key="2">
    <source>
        <dbReference type="EMBL" id="KAF5340048.1"/>
    </source>
</evidence>
<evidence type="ECO:0008006" key="4">
    <source>
        <dbReference type="Google" id="ProtNLM"/>
    </source>
</evidence>
<reference evidence="2 3" key="1">
    <citation type="journal article" date="2020" name="ISME J.">
        <title>Uncovering the hidden diversity of litter-decomposition mechanisms in mushroom-forming fungi.</title>
        <authorList>
            <person name="Floudas D."/>
            <person name="Bentzer J."/>
            <person name="Ahren D."/>
            <person name="Johansson T."/>
            <person name="Persson P."/>
            <person name="Tunlid A."/>
        </authorList>
    </citation>
    <scope>NUCLEOTIDE SEQUENCE [LARGE SCALE GENOMIC DNA]</scope>
    <source>
        <strain evidence="2 3">CBS 175.51</strain>
    </source>
</reference>
<dbReference type="SUPFAM" id="SSF53067">
    <property type="entry name" value="Actin-like ATPase domain"/>
    <property type="match status" value="2"/>
</dbReference>
<dbReference type="PANTHER" id="PTHR11937">
    <property type="entry name" value="ACTIN"/>
    <property type="match status" value="1"/>
</dbReference>
<dbReference type="SMART" id="SM00268">
    <property type="entry name" value="ACTIN"/>
    <property type="match status" value="1"/>
</dbReference>
<comment type="similarity">
    <text evidence="1">Belongs to the actin family.</text>
</comment>
<dbReference type="AlphaFoldDB" id="A0A8H5FKU5"/>
<organism evidence="2 3">
    <name type="scientific">Ephemerocybe angulata</name>
    <dbReference type="NCBI Taxonomy" id="980116"/>
    <lineage>
        <taxon>Eukaryota</taxon>
        <taxon>Fungi</taxon>
        <taxon>Dikarya</taxon>
        <taxon>Basidiomycota</taxon>
        <taxon>Agaricomycotina</taxon>
        <taxon>Agaricomycetes</taxon>
        <taxon>Agaricomycetidae</taxon>
        <taxon>Agaricales</taxon>
        <taxon>Agaricineae</taxon>
        <taxon>Psathyrellaceae</taxon>
        <taxon>Ephemerocybe</taxon>
    </lineage>
</organism>
<proteinExistence type="inferred from homology"/>
<dbReference type="EMBL" id="JAACJK010000005">
    <property type="protein sequence ID" value="KAF5340048.1"/>
    <property type="molecule type" value="Genomic_DNA"/>
</dbReference>
<sequence length="348" mass="38297">MTEDRAAGTINIATSDISPNKVTSAKESVHGALAFSHPVKNGIVKNWEDMDRVWDHVFREIRASPEEHPVLLTESPLNPKAEREKAAQVMFETYNIPGFYLIPSPQLSLHFPSVTAVVCELGDTVTHAAPVYEGYSIKHAIQRTEVGGRDVTIHLSNCLAERGYLFTTTSDLDAVQGIKEKHCYIEADDSSYISPSAGETTYQLPDGQDVILGNERSRAPEVLFQPSIAGKDEAGLHEAIYGAINKCDPELRHVLYRNIVLTGDTALLPGLVQRVQREIAALAPDGMKVKVRPPPFGKYSTWIGGSILASLSTFQDLWVTQQDYGEGGAEVVNRSEYFIEKLGIIVTY</sequence>
<dbReference type="Gene3D" id="3.30.420.40">
    <property type="match status" value="2"/>
</dbReference>
<dbReference type="Gene3D" id="3.90.640.10">
    <property type="entry name" value="Actin, Chain A, domain 4"/>
    <property type="match status" value="1"/>
</dbReference>
<dbReference type="Pfam" id="PF00022">
    <property type="entry name" value="Actin"/>
    <property type="match status" value="1"/>
</dbReference>
<dbReference type="FunFam" id="3.30.420.40:FF:000050">
    <property type="entry name" value="Actin, alpha skeletal muscle"/>
    <property type="match status" value="1"/>
</dbReference>
<comment type="caution">
    <text evidence="2">The sequence shown here is derived from an EMBL/GenBank/DDBJ whole genome shotgun (WGS) entry which is preliminary data.</text>
</comment>
<evidence type="ECO:0000256" key="1">
    <source>
        <dbReference type="RuleBase" id="RU000487"/>
    </source>
</evidence>
<gene>
    <name evidence="2" type="ORF">D9611_012395</name>
</gene>
<protein>
    <recommendedName>
        <fullName evidence="4">Actin</fullName>
    </recommendedName>
</protein>
<accession>A0A8H5FKU5</accession>
<dbReference type="OrthoDB" id="6220758at2759"/>
<keyword evidence="3" id="KW-1185">Reference proteome</keyword>
<name>A0A8H5FKU5_9AGAR</name>
<dbReference type="InterPro" id="IPR043129">
    <property type="entry name" value="ATPase_NBD"/>
</dbReference>
<dbReference type="PRINTS" id="PR00190">
    <property type="entry name" value="ACTIN"/>
</dbReference>